<dbReference type="PANTHER" id="PTHR35869:SF1">
    <property type="entry name" value="OUTER-MEMBRANE LIPOPROTEIN CARRIER PROTEIN"/>
    <property type="match status" value="1"/>
</dbReference>
<comment type="caution">
    <text evidence="11">The sequence shown here is derived from an EMBL/GenBank/DDBJ whole genome shotgun (WGS) entry which is preliminary data.</text>
</comment>
<dbReference type="SUPFAM" id="SSF89392">
    <property type="entry name" value="Prokaryotic lipoproteins and lipoprotein localization factors"/>
    <property type="match status" value="1"/>
</dbReference>
<keyword evidence="6 10" id="KW-0732">Signal</keyword>
<evidence type="ECO:0000256" key="6">
    <source>
        <dbReference type="ARBA" id="ARBA00022729"/>
    </source>
</evidence>
<dbReference type="Gene3D" id="2.50.20.10">
    <property type="entry name" value="Lipoprotein localisation LolA/LolB/LppX"/>
    <property type="match status" value="1"/>
</dbReference>
<evidence type="ECO:0000256" key="5">
    <source>
        <dbReference type="ARBA" id="ARBA00022448"/>
    </source>
</evidence>
<dbReference type="HAMAP" id="MF_00240">
    <property type="entry name" value="LolA"/>
    <property type="match status" value="1"/>
</dbReference>
<dbReference type="InterPro" id="IPR018323">
    <property type="entry name" value="OM_lipoprot_carrier_LolA_Pbac"/>
</dbReference>
<evidence type="ECO:0000256" key="7">
    <source>
        <dbReference type="ARBA" id="ARBA00022764"/>
    </source>
</evidence>
<keyword evidence="7" id="KW-0574">Periplasm</keyword>
<proteinExistence type="inferred from homology"/>
<comment type="subunit">
    <text evidence="3">Monomer.</text>
</comment>
<dbReference type="NCBIfam" id="TIGR00547">
    <property type="entry name" value="lolA"/>
    <property type="match status" value="1"/>
</dbReference>
<organism evidence="11 12">
    <name type="scientific">Thermodesulfatator autotrophicus</name>
    <dbReference type="NCBI Taxonomy" id="1795632"/>
    <lineage>
        <taxon>Bacteria</taxon>
        <taxon>Pseudomonadati</taxon>
        <taxon>Thermodesulfobacteriota</taxon>
        <taxon>Thermodesulfobacteria</taxon>
        <taxon>Thermodesulfobacteriales</taxon>
        <taxon>Thermodesulfatatoraceae</taxon>
        <taxon>Thermodesulfatator</taxon>
    </lineage>
</organism>
<dbReference type="STRING" id="1795632.TH606_07515"/>
<dbReference type="PANTHER" id="PTHR35869">
    <property type="entry name" value="OUTER-MEMBRANE LIPOPROTEIN CARRIER PROTEIN"/>
    <property type="match status" value="1"/>
</dbReference>
<dbReference type="InterPro" id="IPR029046">
    <property type="entry name" value="LolA/LolB/LppX"/>
</dbReference>
<dbReference type="InterPro" id="IPR004564">
    <property type="entry name" value="OM_lipoprot_carrier_LolA-like"/>
</dbReference>
<evidence type="ECO:0000256" key="9">
    <source>
        <dbReference type="ARBA" id="ARBA00023186"/>
    </source>
</evidence>
<evidence type="ECO:0000256" key="1">
    <source>
        <dbReference type="ARBA" id="ARBA00004418"/>
    </source>
</evidence>
<evidence type="ECO:0000256" key="3">
    <source>
        <dbReference type="ARBA" id="ARBA00011245"/>
    </source>
</evidence>
<evidence type="ECO:0000256" key="4">
    <source>
        <dbReference type="ARBA" id="ARBA00014035"/>
    </source>
</evidence>
<gene>
    <name evidence="11" type="ORF">TH606_07515</name>
</gene>
<evidence type="ECO:0000313" key="11">
    <source>
        <dbReference type="EMBL" id="OAG27312.1"/>
    </source>
</evidence>
<dbReference type="EMBL" id="LSFI01000033">
    <property type="protein sequence ID" value="OAG27312.1"/>
    <property type="molecule type" value="Genomic_DNA"/>
</dbReference>
<feature type="signal peptide" evidence="10">
    <location>
        <begin position="1"/>
        <end position="19"/>
    </location>
</feature>
<evidence type="ECO:0000313" key="12">
    <source>
        <dbReference type="Proteomes" id="UP000076964"/>
    </source>
</evidence>
<protein>
    <recommendedName>
        <fullName evidence="4">Outer-membrane lipoprotein carrier protein</fullName>
    </recommendedName>
</protein>
<feature type="chain" id="PRO_5008060227" description="Outer-membrane lipoprotein carrier protein" evidence="10">
    <location>
        <begin position="20"/>
        <end position="213"/>
    </location>
</feature>
<reference evidence="11 12" key="1">
    <citation type="submission" date="2016-02" db="EMBL/GenBank/DDBJ databases">
        <title>Draft genome sequence of Thermodesulfatator sp. S606.</title>
        <authorList>
            <person name="Lai Q."/>
            <person name="Cao J."/>
            <person name="Dupont S."/>
            <person name="Shao Z."/>
            <person name="Jebbar M."/>
            <person name="Alain K."/>
        </authorList>
    </citation>
    <scope>NUCLEOTIDE SEQUENCE [LARGE SCALE GENOMIC DNA]</scope>
    <source>
        <strain evidence="11 12">S606</strain>
    </source>
</reference>
<keyword evidence="5" id="KW-0813">Transport</keyword>
<dbReference type="CDD" id="cd16325">
    <property type="entry name" value="LolA"/>
    <property type="match status" value="1"/>
</dbReference>
<evidence type="ECO:0000256" key="10">
    <source>
        <dbReference type="SAM" id="SignalP"/>
    </source>
</evidence>
<evidence type="ECO:0000256" key="2">
    <source>
        <dbReference type="ARBA" id="ARBA00007615"/>
    </source>
</evidence>
<accession>A0A177E7V5</accession>
<dbReference type="GO" id="GO:0042597">
    <property type="term" value="C:periplasmic space"/>
    <property type="evidence" value="ECO:0007669"/>
    <property type="project" value="UniProtKB-SubCell"/>
</dbReference>
<comment type="similarity">
    <text evidence="2">Belongs to the LolA family.</text>
</comment>
<dbReference type="Proteomes" id="UP000076964">
    <property type="component" value="Unassembled WGS sequence"/>
</dbReference>
<dbReference type="Pfam" id="PF03548">
    <property type="entry name" value="LolA"/>
    <property type="match status" value="1"/>
</dbReference>
<comment type="subcellular location">
    <subcellularLocation>
        <location evidence="1">Periplasm</location>
    </subcellularLocation>
</comment>
<sequence length="213" mass="24758">MVCVLVLFFCVLISKPLIAASSAEDIAKRVQAYYQATQSFTGEFEQEVYFKRGNQVKISKGRVFYKKPALMRWEYQWPEELLIIIDGKGIYVYSPKDKQVMVFSLEHAFPSKATLDFLTGQGNLFKDFNFGPLEQLSQKEVALSLFPKDKNAQVQKIRLIVYSETGAIKEIWFWDALENLTKIKFFNIKRNVDIKSSIFSFKPPENVEIIRER</sequence>
<name>A0A177E7V5_9BACT</name>
<dbReference type="AlphaFoldDB" id="A0A177E7V5"/>
<evidence type="ECO:0000256" key="8">
    <source>
        <dbReference type="ARBA" id="ARBA00022927"/>
    </source>
</evidence>
<keyword evidence="8" id="KW-0653">Protein transport</keyword>
<keyword evidence="12" id="KW-1185">Reference proteome</keyword>
<dbReference type="GO" id="GO:0042953">
    <property type="term" value="P:lipoprotein transport"/>
    <property type="evidence" value="ECO:0007669"/>
    <property type="project" value="InterPro"/>
</dbReference>
<keyword evidence="9" id="KW-0143">Chaperone</keyword>